<proteinExistence type="predicted"/>
<keyword evidence="5" id="KW-1185">Reference proteome</keyword>
<evidence type="ECO:0000313" key="4">
    <source>
        <dbReference type="EMBL" id="TQE12803.1"/>
    </source>
</evidence>
<name>A0A540NQB3_MALBA</name>
<evidence type="ECO:0000259" key="3">
    <source>
        <dbReference type="Pfam" id="PF14226"/>
    </source>
</evidence>
<dbReference type="InterPro" id="IPR050231">
    <property type="entry name" value="Iron_ascorbate_oxido_reductase"/>
</dbReference>
<keyword evidence="1" id="KW-0479">Metal-binding</keyword>
<dbReference type="InterPro" id="IPR027443">
    <property type="entry name" value="IPNS-like_sf"/>
</dbReference>
<dbReference type="Gene3D" id="2.60.120.330">
    <property type="entry name" value="B-lactam Antibiotic, Isopenicillin N Synthase, Chain"/>
    <property type="match status" value="2"/>
</dbReference>
<dbReference type="STRING" id="106549.A0A540NQB3"/>
<evidence type="ECO:0000313" key="5">
    <source>
        <dbReference type="Proteomes" id="UP000315295"/>
    </source>
</evidence>
<reference evidence="4 5" key="1">
    <citation type="journal article" date="2019" name="G3 (Bethesda)">
        <title>Sequencing of a Wild Apple (Malus baccata) Genome Unravels the Differences Between Cultivated and Wild Apple Species Regarding Disease Resistance and Cold Tolerance.</title>
        <authorList>
            <person name="Chen X."/>
        </authorList>
    </citation>
    <scope>NUCLEOTIDE SEQUENCE [LARGE SCALE GENOMIC DNA]</scope>
    <source>
        <strain evidence="5">cv. Shandingzi</strain>
        <tissue evidence="4">Leaves</tissue>
    </source>
</reference>
<dbReference type="EMBL" id="VIEB01000015">
    <property type="protein sequence ID" value="TQE12803.1"/>
    <property type="molecule type" value="Genomic_DNA"/>
</dbReference>
<gene>
    <name evidence="4" type="ORF">C1H46_001449</name>
</gene>
<sequence length="156" mass="17531">MAPTTNLLLTDLMSGVNHIPSNYIRPISDRPNLTAFQVSDASSIPLIDLKDLHGPTHSDNIKQIGLACQTDGFFQVISNNRYKSVLRRAVVNCNSERISIPTFYCPSPDAVIGPAKELVNYDHPAMYRNCTYAEYYEKFWNKGLATECCLDLFKPI</sequence>
<dbReference type="InterPro" id="IPR026992">
    <property type="entry name" value="DIOX_N"/>
</dbReference>
<organism evidence="4 5">
    <name type="scientific">Malus baccata</name>
    <name type="common">Siberian crab apple</name>
    <name type="synonym">Pyrus baccata</name>
    <dbReference type="NCBI Taxonomy" id="106549"/>
    <lineage>
        <taxon>Eukaryota</taxon>
        <taxon>Viridiplantae</taxon>
        <taxon>Streptophyta</taxon>
        <taxon>Embryophyta</taxon>
        <taxon>Tracheophyta</taxon>
        <taxon>Spermatophyta</taxon>
        <taxon>Magnoliopsida</taxon>
        <taxon>eudicotyledons</taxon>
        <taxon>Gunneridae</taxon>
        <taxon>Pentapetalae</taxon>
        <taxon>rosids</taxon>
        <taxon>fabids</taxon>
        <taxon>Rosales</taxon>
        <taxon>Rosaceae</taxon>
        <taxon>Amygdaloideae</taxon>
        <taxon>Maleae</taxon>
        <taxon>Malus</taxon>
    </lineage>
</organism>
<dbReference type="SUPFAM" id="SSF51197">
    <property type="entry name" value="Clavaminate synthase-like"/>
    <property type="match status" value="2"/>
</dbReference>
<dbReference type="Pfam" id="PF14226">
    <property type="entry name" value="DIOX_N"/>
    <property type="match status" value="1"/>
</dbReference>
<dbReference type="GO" id="GO:0046872">
    <property type="term" value="F:metal ion binding"/>
    <property type="evidence" value="ECO:0007669"/>
    <property type="project" value="UniProtKB-KW"/>
</dbReference>
<dbReference type="PANTHER" id="PTHR47990">
    <property type="entry name" value="2-OXOGLUTARATE (2OG) AND FE(II)-DEPENDENT OXYGENASE SUPERFAMILY PROTEIN-RELATED"/>
    <property type="match status" value="1"/>
</dbReference>
<dbReference type="AlphaFoldDB" id="A0A540NQB3"/>
<evidence type="ECO:0000256" key="1">
    <source>
        <dbReference type="ARBA" id="ARBA00022723"/>
    </source>
</evidence>
<keyword evidence="2" id="KW-0408">Iron</keyword>
<comment type="caution">
    <text evidence="4">The sequence shown here is derived from an EMBL/GenBank/DDBJ whole genome shotgun (WGS) entry which is preliminary data.</text>
</comment>
<evidence type="ECO:0000256" key="2">
    <source>
        <dbReference type="ARBA" id="ARBA00023004"/>
    </source>
</evidence>
<dbReference type="Proteomes" id="UP000315295">
    <property type="component" value="Unassembled WGS sequence"/>
</dbReference>
<accession>A0A540NQB3</accession>
<protein>
    <recommendedName>
        <fullName evidence="3">Non-haem dioxygenase N-terminal domain-containing protein</fullName>
    </recommendedName>
</protein>
<feature type="domain" description="Non-haem dioxygenase N-terminal" evidence="3">
    <location>
        <begin position="44"/>
        <end position="87"/>
    </location>
</feature>